<dbReference type="Pfam" id="PF00954">
    <property type="entry name" value="S_locus_glycop"/>
    <property type="match status" value="1"/>
</dbReference>
<keyword evidence="17" id="KW-1185">Reference proteome</keyword>
<dbReference type="Pfam" id="PF07714">
    <property type="entry name" value="PK_Tyr_Ser-Thr"/>
    <property type="match status" value="1"/>
</dbReference>
<evidence type="ECO:0000256" key="8">
    <source>
        <dbReference type="ARBA" id="ARBA00023180"/>
    </source>
</evidence>
<dbReference type="Pfam" id="PF08276">
    <property type="entry name" value="PAN_2"/>
    <property type="match status" value="1"/>
</dbReference>
<feature type="domain" description="Apple" evidence="15">
    <location>
        <begin position="291"/>
        <end position="364"/>
    </location>
</feature>
<dbReference type="InterPro" id="IPR003609">
    <property type="entry name" value="Pan_app"/>
</dbReference>
<evidence type="ECO:0000259" key="13">
    <source>
        <dbReference type="PROSITE" id="PS50011"/>
    </source>
</evidence>
<dbReference type="PROSITE" id="PS50011">
    <property type="entry name" value="PROTEIN_KINASE_DOM"/>
    <property type="match status" value="1"/>
</dbReference>
<evidence type="ECO:0000256" key="7">
    <source>
        <dbReference type="ARBA" id="ARBA00023157"/>
    </source>
</evidence>
<sequence>MGFFRPGRSNNRYVGIWYKMISTRTVVWVANTETPLNDTSGVLRISQGALQILNGNNSVFWSSNSSASDRGSDLVAQLLDTGNLVLRDQGSLIWQSFDYPVDTLLSGMRIGVDLVTGKETYLRSWKSDDDPSPSAGQYVFRVDTNGYPQLFERHNMVPVSRFGPWNGVTFNGMPNLGENSIFTHQFVFNENEIYYEYALVNDSLISRMHLSADGKMEDLIWVSRTQNWTTYSTASSVDACARYATCGSYANCNINNAPACSCLEGFEPRNTEEWNLADWSSGCQRITPLACGNGDGFRRLSGVKFPDTNRSVYDLSMTLGECETTCKRNCSCTAYASLDIRNGGSGCMLWFGDLMDIRVYDETQELHIRMPASELPSSTSPEYGSGSGKKKPTITIVVSTSLASFLVCLIIALYVAWRKKKRSGKRRQVLMQARDENYTNDEDSNKDTELSAFSLSMISKSTNKFALDNKLGEGGFGPVYKGVFEDGREIAVKRLSATSSQGVDEFKNEVGCIARLQHRNLVKLLGYCIQGDERMLIYEYMENKSLDFFIFDASRSIMLDWPLRFHIINGIARGLLYLHQDSRLRIVHRDLKAGNILLDKDMNPKISDFGLARKFSGYETEANTNKVVGTYGYISPEYAVHGLFSVKSDVYSFGVLVLEIVSGKKNRGFSQQDYNDTLIGHAWKLHKDGKSVELVSSSMRDSCVASQVLRAVHIGLLCVQHHAEDRPTMSSVVLMLGNENYLLPPKQPAFFAEERFVTEINSMSSAPTLDSVNEVTVTLLDAR</sequence>
<organism evidence="16 17">
    <name type="scientific">Lactuca virosa</name>
    <dbReference type="NCBI Taxonomy" id="75947"/>
    <lineage>
        <taxon>Eukaryota</taxon>
        <taxon>Viridiplantae</taxon>
        <taxon>Streptophyta</taxon>
        <taxon>Embryophyta</taxon>
        <taxon>Tracheophyta</taxon>
        <taxon>Spermatophyta</taxon>
        <taxon>Magnoliopsida</taxon>
        <taxon>eudicotyledons</taxon>
        <taxon>Gunneridae</taxon>
        <taxon>Pentapetalae</taxon>
        <taxon>asterids</taxon>
        <taxon>campanulids</taxon>
        <taxon>Asterales</taxon>
        <taxon>Asteraceae</taxon>
        <taxon>Cichorioideae</taxon>
        <taxon>Cichorieae</taxon>
        <taxon>Lactucinae</taxon>
        <taxon>Lactuca</taxon>
    </lineage>
</organism>
<evidence type="ECO:0000256" key="11">
    <source>
        <dbReference type="PIRNR" id="PIRNR000641"/>
    </source>
</evidence>
<dbReference type="InterPro" id="IPR024171">
    <property type="entry name" value="SRK-like_kinase"/>
</dbReference>
<dbReference type="GO" id="GO:0048544">
    <property type="term" value="P:recognition of pollen"/>
    <property type="evidence" value="ECO:0007669"/>
    <property type="project" value="InterPro"/>
</dbReference>
<proteinExistence type="inferred from homology"/>
<dbReference type="InterPro" id="IPR000858">
    <property type="entry name" value="S_locus_glycoprot_dom"/>
</dbReference>
<dbReference type="CDD" id="cd00028">
    <property type="entry name" value="B_lectin"/>
    <property type="match status" value="1"/>
</dbReference>
<evidence type="ECO:0000256" key="12">
    <source>
        <dbReference type="SAM" id="Phobius"/>
    </source>
</evidence>
<keyword evidence="3" id="KW-0732">Signal</keyword>
<evidence type="ECO:0000256" key="10">
    <source>
        <dbReference type="ARBA" id="ARBA00048679"/>
    </source>
</evidence>
<dbReference type="Gene3D" id="2.90.10.10">
    <property type="entry name" value="Bulb-type lectin domain"/>
    <property type="match status" value="1"/>
</dbReference>
<keyword evidence="2 11" id="KW-0808">Transferase</keyword>
<dbReference type="CDD" id="cd14066">
    <property type="entry name" value="STKc_IRAK"/>
    <property type="match status" value="1"/>
</dbReference>
<evidence type="ECO:0000313" key="16">
    <source>
        <dbReference type="EMBL" id="CAH1438454.1"/>
    </source>
</evidence>
<comment type="similarity">
    <text evidence="11">Belongs to the protein kinase superfamily. Ser/Thr protein kinase family.</text>
</comment>
<dbReference type="GO" id="GO:0004674">
    <property type="term" value="F:protein serine/threonine kinase activity"/>
    <property type="evidence" value="ECO:0007669"/>
    <property type="project" value="UniProtKB-KW"/>
</dbReference>
<dbReference type="PANTHER" id="PTHR32444">
    <property type="entry name" value="BULB-TYPE LECTIN DOMAIN-CONTAINING PROTEIN"/>
    <property type="match status" value="1"/>
</dbReference>
<feature type="transmembrane region" description="Helical" evidence="12">
    <location>
        <begin position="394"/>
        <end position="417"/>
    </location>
</feature>
<comment type="catalytic activity">
    <reaction evidence="10 11">
        <text>L-seryl-[protein] + ATP = O-phospho-L-seryl-[protein] + ADP + H(+)</text>
        <dbReference type="Rhea" id="RHEA:17989"/>
        <dbReference type="Rhea" id="RHEA-COMP:9863"/>
        <dbReference type="Rhea" id="RHEA-COMP:11604"/>
        <dbReference type="ChEBI" id="CHEBI:15378"/>
        <dbReference type="ChEBI" id="CHEBI:29999"/>
        <dbReference type="ChEBI" id="CHEBI:30616"/>
        <dbReference type="ChEBI" id="CHEBI:83421"/>
        <dbReference type="ChEBI" id="CHEBI:456216"/>
        <dbReference type="EC" id="2.7.11.1"/>
    </reaction>
</comment>
<dbReference type="SMART" id="SM00108">
    <property type="entry name" value="B_lectin"/>
    <property type="match status" value="1"/>
</dbReference>
<dbReference type="FunFam" id="1.10.510.10:FF:000060">
    <property type="entry name" value="G-type lectin S-receptor-like serine/threonine-protein kinase"/>
    <property type="match status" value="1"/>
</dbReference>
<keyword evidence="12" id="KW-1133">Transmembrane helix</keyword>
<evidence type="ECO:0000259" key="14">
    <source>
        <dbReference type="PROSITE" id="PS50927"/>
    </source>
</evidence>
<dbReference type="SUPFAM" id="SSF51110">
    <property type="entry name" value="alpha-D-mannose-specific plant lectins"/>
    <property type="match status" value="1"/>
</dbReference>
<evidence type="ECO:0000313" key="17">
    <source>
        <dbReference type="Proteomes" id="UP001157418"/>
    </source>
</evidence>
<dbReference type="PROSITE" id="PS50948">
    <property type="entry name" value="PAN"/>
    <property type="match status" value="1"/>
</dbReference>
<keyword evidence="4 11" id="KW-0547">Nucleotide-binding</keyword>
<dbReference type="InterPro" id="IPR036426">
    <property type="entry name" value="Bulb-type_lectin_dom_sf"/>
</dbReference>
<dbReference type="PANTHER" id="PTHR32444:SF232">
    <property type="entry name" value="S-LOCUS GLYCOPROTEIN"/>
    <property type="match status" value="1"/>
</dbReference>
<evidence type="ECO:0000256" key="3">
    <source>
        <dbReference type="ARBA" id="ARBA00022729"/>
    </source>
</evidence>
<dbReference type="Gene3D" id="3.50.4.10">
    <property type="entry name" value="Hepatocyte Growth Factor"/>
    <property type="match status" value="1"/>
</dbReference>
<evidence type="ECO:0000256" key="9">
    <source>
        <dbReference type="ARBA" id="ARBA00047899"/>
    </source>
</evidence>
<dbReference type="InterPro" id="IPR001245">
    <property type="entry name" value="Ser-Thr/Tyr_kinase_cat_dom"/>
</dbReference>
<evidence type="ECO:0000256" key="5">
    <source>
        <dbReference type="ARBA" id="ARBA00022777"/>
    </source>
</evidence>
<comment type="catalytic activity">
    <reaction evidence="9 11">
        <text>L-threonyl-[protein] + ATP = O-phospho-L-threonyl-[protein] + ADP + H(+)</text>
        <dbReference type="Rhea" id="RHEA:46608"/>
        <dbReference type="Rhea" id="RHEA-COMP:11060"/>
        <dbReference type="Rhea" id="RHEA-COMP:11605"/>
        <dbReference type="ChEBI" id="CHEBI:15378"/>
        <dbReference type="ChEBI" id="CHEBI:30013"/>
        <dbReference type="ChEBI" id="CHEBI:30616"/>
        <dbReference type="ChEBI" id="CHEBI:61977"/>
        <dbReference type="ChEBI" id="CHEBI:456216"/>
        <dbReference type="EC" id="2.7.11.1"/>
    </reaction>
</comment>
<keyword evidence="12" id="KW-0472">Membrane</keyword>
<dbReference type="SMART" id="SM00220">
    <property type="entry name" value="S_TKc"/>
    <property type="match status" value="1"/>
</dbReference>
<dbReference type="Proteomes" id="UP001157418">
    <property type="component" value="Unassembled WGS sequence"/>
</dbReference>
<protein>
    <recommendedName>
        <fullName evidence="11">Receptor-like serine/threonine-protein kinase</fullName>
        <ecNumber evidence="11">2.7.11.1</ecNumber>
    </recommendedName>
</protein>
<evidence type="ECO:0000256" key="2">
    <source>
        <dbReference type="ARBA" id="ARBA00022679"/>
    </source>
</evidence>
<name>A0AAU9NKQ2_9ASTR</name>
<dbReference type="InterPro" id="IPR001480">
    <property type="entry name" value="Bulb-type_lectin_dom"/>
</dbReference>
<dbReference type="EC" id="2.7.11.1" evidence="11"/>
<keyword evidence="5 11" id="KW-0418">Kinase</keyword>
<evidence type="ECO:0000256" key="1">
    <source>
        <dbReference type="ARBA" id="ARBA00022527"/>
    </source>
</evidence>
<keyword evidence="8" id="KW-0325">Glycoprotein</keyword>
<reference evidence="16 17" key="1">
    <citation type="submission" date="2022-01" db="EMBL/GenBank/DDBJ databases">
        <authorList>
            <person name="Xiong W."/>
            <person name="Schranz E."/>
        </authorList>
    </citation>
    <scope>NUCLEOTIDE SEQUENCE [LARGE SCALE GENOMIC DNA]</scope>
</reference>
<dbReference type="PROSITE" id="PS50927">
    <property type="entry name" value="BULB_LECTIN"/>
    <property type="match status" value="1"/>
</dbReference>
<dbReference type="InterPro" id="IPR000719">
    <property type="entry name" value="Prot_kinase_dom"/>
</dbReference>
<keyword evidence="7" id="KW-1015">Disulfide bond</keyword>
<dbReference type="SUPFAM" id="SSF56112">
    <property type="entry name" value="Protein kinase-like (PK-like)"/>
    <property type="match status" value="1"/>
</dbReference>
<evidence type="ECO:0000256" key="6">
    <source>
        <dbReference type="ARBA" id="ARBA00022840"/>
    </source>
</evidence>
<dbReference type="AlphaFoldDB" id="A0AAU9NKQ2"/>
<evidence type="ECO:0000256" key="4">
    <source>
        <dbReference type="ARBA" id="ARBA00022741"/>
    </source>
</evidence>
<dbReference type="Gene3D" id="3.30.200.20">
    <property type="entry name" value="Phosphorylase Kinase, domain 1"/>
    <property type="match status" value="1"/>
</dbReference>
<evidence type="ECO:0000259" key="15">
    <source>
        <dbReference type="PROSITE" id="PS50948"/>
    </source>
</evidence>
<dbReference type="PIRSF" id="PIRSF000641">
    <property type="entry name" value="SRK"/>
    <property type="match status" value="1"/>
</dbReference>
<keyword evidence="6 11" id="KW-0067">ATP-binding</keyword>
<dbReference type="InterPro" id="IPR008271">
    <property type="entry name" value="Ser/Thr_kinase_AS"/>
</dbReference>
<feature type="domain" description="Bulb-type lectin" evidence="14">
    <location>
        <begin position="1"/>
        <end position="99"/>
    </location>
</feature>
<dbReference type="CDD" id="cd01098">
    <property type="entry name" value="PAN_AP_plant"/>
    <property type="match status" value="1"/>
</dbReference>
<dbReference type="SMART" id="SM00473">
    <property type="entry name" value="PAN_AP"/>
    <property type="match status" value="1"/>
</dbReference>
<keyword evidence="1 11" id="KW-0723">Serine/threonine-protein kinase</keyword>
<dbReference type="Pfam" id="PF01453">
    <property type="entry name" value="B_lectin"/>
    <property type="match status" value="1"/>
</dbReference>
<feature type="domain" description="Protein kinase" evidence="13">
    <location>
        <begin position="465"/>
        <end position="742"/>
    </location>
</feature>
<dbReference type="Gene3D" id="1.10.510.10">
    <property type="entry name" value="Transferase(Phosphotransferase) domain 1"/>
    <property type="match status" value="1"/>
</dbReference>
<dbReference type="InterPro" id="IPR011009">
    <property type="entry name" value="Kinase-like_dom_sf"/>
</dbReference>
<gene>
    <name evidence="16" type="ORF">LVIROSA_LOCUS24716</name>
</gene>
<accession>A0AAU9NKQ2</accession>
<comment type="caution">
    <text evidence="16">The sequence shown here is derived from an EMBL/GenBank/DDBJ whole genome shotgun (WGS) entry which is preliminary data.</text>
</comment>
<keyword evidence="12" id="KW-0812">Transmembrane</keyword>
<dbReference type="GO" id="GO:0005524">
    <property type="term" value="F:ATP binding"/>
    <property type="evidence" value="ECO:0007669"/>
    <property type="project" value="UniProtKB-KW"/>
</dbReference>
<dbReference type="FunFam" id="3.30.200.20:FF:000195">
    <property type="entry name" value="G-type lectin S-receptor-like serine/threonine-protein kinase"/>
    <property type="match status" value="1"/>
</dbReference>
<dbReference type="PROSITE" id="PS00108">
    <property type="entry name" value="PROTEIN_KINASE_ST"/>
    <property type="match status" value="1"/>
</dbReference>
<dbReference type="EMBL" id="CAKMRJ010004445">
    <property type="protein sequence ID" value="CAH1438454.1"/>
    <property type="molecule type" value="Genomic_DNA"/>
</dbReference>